<dbReference type="InterPro" id="IPR041698">
    <property type="entry name" value="Methyltransf_25"/>
</dbReference>
<dbReference type="CDD" id="cd04301">
    <property type="entry name" value="NAT_SF"/>
    <property type="match status" value="1"/>
</dbReference>
<protein>
    <recommendedName>
        <fullName evidence="3">N-acetyltransferase domain-containing protein</fullName>
    </recommendedName>
</protein>
<accession>G9EMU8</accession>
<dbReference type="PROSITE" id="PS51186">
    <property type="entry name" value="GNAT"/>
    <property type="match status" value="1"/>
</dbReference>
<dbReference type="OrthoDB" id="9804312at2"/>
<name>G9EMU8_9GAMM</name>
<keyword evidence="2" id="KW-0012">Acyltransferase</keyword>
<dbReference type="Gene3D" id="3.40.50.150">
    <property type="entry name" value="Vaccinia Virus protein VP39"/>
    <property type="match status" value="1"/>
</dbReference>
<keyword evidence="5" id="KW-1185">Reference proteome</keyword>
<dbReference type="InterPro" id="IPR050680">
    <property type="entry name" value="YpeA/RimI_acetyltransf"/>
</dbReference>
<dbReference type="PANTHER" id="PTHR43420">
    <property type="entry name" value="ACETYLTRANSFERASE"/>
    <property type="match status" value="1"/>
</dbReference>
<dbReference type="Gene3D" id="2.20.25.110">
    <property type="entry name" value="S-adenosyl-L-methionine-dependent methyltransferases"/>
    <property type="match status" value="1"/>
</dbReference>
<dbReference type="SUPFAM" id="SSF53335">
    <property type="entry name" value="S-adenosyl-L-methionine-dependent methyltransferases"/>
    <property type="match status" value="1"/>
</dbReference>
<evidence type="ECO:0000313" key="4">
    <source>
        <dbReference type="EMBL" id="EHL31390.1"/>
    </source>
</evidence>
<dbReference type="eggNOG" id="COG1041">
    <property type="taxonomic scope" value="Bacteria"/>
</dbReference>
<evidence type="ECO:0000256" key="1">
    <source>
        <dbReference type="ARBA" id="ARBA00022679"/>
    </source>
</evidence>
<dbReference type="STRING" id="658187.LDG_6568"/>
<dbReference type="SUPFAM" id="SSF55729">
    <property type="entry name" value="Acyl-CoA N-acyltransferases (Nat)"/>
    <property type="match status" value="1"/>
</dbReference>
<dbReference type="GO" id="GO:0016747">
    <property type="term" value="F:acyltransferase activity, transferring groups other than amino-acyl groups"/>
    <property type="evidence" value="ECO:0007669"/>
    <property type="project" value="InterPro"/>
</dbReference>
<dbReference type="CDD" id="cd02440">
    <property type="entry name" value="AdoMet_MTases"/>
    <property type="match status" value="1"/>
</dbReference>
<dbReference type="InterPro" id="IPR016181">
    <property type="entry name" value="Acyl_CoA_acyltransferase"/>
</dbReference>
<keyword evidence="1" id="KW-0808">Transferase</keyword>
<feature type="domain" description="N-acetyltransferase" evidence="3">
    <location>
        <begin position="1"/>
        <end position="162"/>
    </location>
</feature>
<dbReference type="InParanoid" id="G9EMU8"/>
<organism evidence="4 5">
    <name type="scientific">Legionella drancourtii LLAP12</name>
    <dbReference type="NCBI Taxonomy" id="658187"/>
    <lineage>
        <taxon>Bacteria</taxon>
        <taxon>Pseudomonadati</taxon>
        <taxon>Pseudomonadota</taxon>
        <taxon>Gammaproteobacteria</taxon>
        <taxon>Legionellales</taxon>
        <taxon>Legionellaceae</taxon>
        <taxon>Legionella</taxon>
    </lineage>
</organism>
<dbReference type="Pfam" id="PF13649">
    <property type="entry name" value="Methyltransf_25"/>
    <property type="match status" value="1"/>
</dbReference>
<dbReference type="Proteomes" id="UP000002770">
    <property type="component" value="Unassembled WGS sequence"/>
</dbReference>
<gene>
    <name evidence="4" type="ORF">LDG_6568</name>
</gene>
<dbReference type="HOGENOM" id="CLU_663564_0_0_6"/>
<dbReference type="eggNOG" id="COG1247">
    <property type="taxonomic scope" value="Bacteria"/>
</dbReference>
<dbReference type="EMBL" id="JH413815">
    <property type="protein sequence ID" value="EHL31390.1"/>
    <property type="molecule type" value="Genomic_DNA"/>
</dbReference>
<sequence length="416" mass="47735">MKIRQLFDADWHLWKEIRLEALTNSPESFGSSYEEEVFMSDTDFQNGLSKGYVLGAFVDDLLVSCAGFYMLNSLKTKHRGVLWGMYTRLEYRGKGIATALIQTLIQHARTCVTQLHLTCVVSNFVARAFYQKQGFRIYGTEPKALKINDTFYDEYLMVLDFKEEPMKKLATYQSLCTEVYDLSKPNAPQNEYSFYRSYAVEAKGPILEPMCGTGRFLLPLVEEGFDVHGFDASQPMLERLHAKAISKNLKPKVWHGFIEDLNQSEKYSLIFIPSGSFGLITEKADIQKALKIIFEHLEDKGLFVFEVETRQAVPKELGIWRGSRWPKEDGTLIVLSQLATLDNDVCYSIGKYDLVDNNCVVQTEVEEYKIRIYQDPSLLRNLLTEVGFSNVRMVKGFDRNASTDEKDDSIVFECRK</sequence>
<dbReference type="AlphaFoldDB" id="G9EMU8"/>
<evidence type="ECO:0000259" key="3">
    <source>
        <dbReference type="PROSITE" id="PS51186"/>
    </source>
</evidence>
<proteinExistence type="predicted"/>
<evidence type="ECO:0000256" key="2">
    <source>
        <dbReference type="ARBA" id="ARBA00023315"/>
    </source>
</evidence>
<dbReference type="Gene3D" id="3.40.630.30">
    <property type="match status" value="1"/>
</dbReference>
<reference evidence="4 5" key="1">
    <citation type="journal article" date="2011" name="BMC Genomics">
        <title>Insight into cross-talk between intra-amoebal pathogens.</title>
        <authorList>
            <person name="Gimenez G."/>
            <person name="Bertelli C."/>
            <person name="Moliner C."/>
            <person name="Robert C."/>
            <person name="Raoult D."/>
            <person name="Fournier P.E."/>
            <person name="Greub G."/>
        </authorList>
    </citation>
    <scope>NUCLEOTIDE SEQUENCE [LARGE SCALE GENOMIC DNA]</scope>
    <source>
        <strain evidence="4 5">LLAP12</strain>
    </source>
</reference>
<dbReference type="InterPro" id="IPR000182">
    <property type="entry name" value="GNAT_dom"/>
</dbReference>
<dbReference type="InterPro" id="IPR029063">
    <property type="entry name" value="SAM-dependent_MTases_sf"/>
</dbReference>
<evidence type="ECO:0000313" key="5">
    <source>
        <dbReference type="Proteomes" id="UP000002770"/>
    </source>
</evidence>
<dbReference type="Pfam" id="PF00583">
    <property type="entry name" value="Acetyltransf_1"/>
    <property type="match status" value="1"/>
</dbReference>